<organism evidence="3 4">
    <name type="scientific">Massilia haematophila</name>
    <dbReference type="NCBI Taxonomy" id="457923"/>
    <lineage>
        <taxon>Bacteria</taxon>
        <taxon>Pseudomonadati</taxon>
        <taxon>Pseudomonadota</taxon>
        <taxon>Betaproteobacteria</taxon>
        <taxon>Burkholderiales</taxon>
        <taxon>Oxalobacteraceae</taxon>
        <taxon>Telluria group</taxon>
        <taxon>Massilia</taxon>
    </lineage>
</organism>
<protein>
    <submittedName>
        <fullName evidence="3">Inner membrane protein YpjD</fullName>
    </submittedName>
</protein>
<accession>A0ABV7PK92</accession>
<feature type="transmembrane region" description="Helical" evidence="1">
    <location>
        <begin position="210"/>
        <end position="227"/>
    </location>
</feature>
<reference evidence="4" key="1">
    <citation type="journal article" date="2019" name="Int. J. Syst. Evol. Microbiol.">
        <title>The Global Catalogue of Microorganisms (GCM) 10K type strain sequencing project: providing services to taxonomists for standard genome sequencing and annotation.</title>
        <authorList>
            <consortium name="The Broad Institute Genomics Platform"/>
            <consortium name="The Broad Institute Genome Sequencing Center for Infectious Disease"/>
            <person name="Wu L."/>
            <person name="Ma J."/>
        </authorList>
    </citation>
    <scope>NUCLEOTIDE SEQUENCE [LARGE SCALE GENOMIC DNA]</scope>
    <source>
        <strain evidence="4">CCM 7480</strain>
    </source>
</reference>
<dbReference type="PANTHER" id="PTHR38034:SF1">
    <property type="entry name" value="INNER MEMBRANE PROTEIN YPJD"/>
    <property type="match status" value="1"/>
</dbReference>
<evidence type="ECO:0000259" key="2">
    <source>
        <dbReference type="Pfam" id="PF01578"/>
    </source>
</evidence>
<feature type="transmembrane region" description="Helical" evidence="1">
    <location>
        <begin position="54"/>
        <end position="74"/>
    </location>
</feature>
<feature type="transmembrane region" description="Helical" evidence="1">
    <location>
        <begin position="86"/>
        <end position="108"/>
    </location>
</feature>
<comment type="caution">
    <text evidence="3">The sequence shown here is derived from an EMBL/GenBank/DDBJ whole genome shotgun (WGS) entry which is preliminary data.</text>
</comment>
<dbReference type="Proteomes" id="UP001595665">
    <property type="component" value="Unassembled WGS sequence"/>
</dbReference>
<evidence type="ECO:0000313" key="3">
    <source>
        <dbReference type="EMBL" id="MFC3459635.1"/>
    </source>
</evidence>
<keyword evidence="1" id="KW-0812">Transmembrane</keyword>
<dbReference type="RefSeq" id="WP_312547671.1">
    <property type="nucleotide sequence ID" value="NZ_JBHRVV010000001.1"/>
</dbReference>
<feature type="transmembrane region" description="Helical" evidence="1">
    <location>
        <begin position="114"/>
        <end position="141"/>
    </location>
</feature>
<dbReference type="InterPro" id="IPR052372">
    <property type="entry name" value="YpjD/HemX"/>
</dbReference>
<dbReference type="PANTHER" id="PTHR38034">
    <property type="entry name" value="INNER MEMBRANE PROTEIN YPJD"/>
    <property type="match status" value="1"/>
</dbReference>
<name>A0ABV7PK92_9BURK</name>
<feature type="transmembrane region" description="Helical" evidence="1">
    <location>
        <begin position="175"/>
        <end position="198"/>
    </location>
</feature>
<keyword evidence="1" id="KW-0472">Membrane</keyword>
<sequence length="270" mass="29025">MQNTLFFAAAFLYAACALLPSRRGAVISGVTALAWLVHGAALWSAAFGPGSLRIGFAIMLSSALWVSVAAYWVENRNFALDGLRRLVMPCAFGAALLPVLFPGAVMAVESQSSAFGWHVAVAVLAYSTLTIAAFHAVLMALQETRLHARTATTGGGGWFGGAIDQLPALLTMEKLLFRLIGIGFVLLSLTVLSGVVFSEQLFGRAMRWDHKNVFALLSWILFAALLAGRHWRGWRGKTALRFTLAGFATLALAYVGSRFVLEVVLHRGIA</sequence>
<proteinExistence type="predicted"/>
<gene>
    <name evidence="3" type="ORF">ACFOPH_15475</name>
</gene>
<dbReference type="Pfam" id="PF01578">
    <property type="entry name" value="Cytochrom_C_asm"/>
    <property type="match status" value="1"/>
</dbReference>
<keyword evidence="1" id="KW-1133">Transmembrane helix</keyword>
<feature type="transmembrane region" description="Helical" evidence="1">
    <location>
        <begin position="239"/>
        <end position="261"/>
    </location>
</feature>
<feature type="domain" description="Cytochrome c assembly protein" evidence="2">
    <location>
        <begin position="32"/>
        <end position="263"/>
    </location>
</feature>
<dbReference type="EMBL" id="JBHRVV010000001">
    <property type="protein sequence ID" value="MFC3459635.1"/>
    <property type="molecule type" value="Genomic_DNA"/>
</dbReference>
<dbReference type="InterPro" id="IPR002541">
    <property type="entry name" value="Cyt_c_assembly"/>
</dbReference>
<evidence type="ECO:0000256" key="1">
    <source>
        <dbReference type="SAM" id="Phobius"/>
    </source>
</evidence>
<keyword evidence="4" id="KW-1185">Reference proteome</keyword>
<evidence type="ECO:0000313" key="4">
    <source>
        <dbReference type="Proteomes" id="UP001595665"/>
    </source>
</evidence>